<dbReference type="GO" id="GO:0005886">
    <property type="term" value="C:plasma membrane"/>
    <property type="evidence" value="ECO:0007669"/>
    <property type="project" value="TreeGrafter"/>
</dbReference>
<evidence type="ECO:0000313" key="19">
    <source>
        <dbReference type="EMBL" id="KAK7166687.1"/>
    </source>
</evidence>
<evidence type="ECO:0000256" key="13">
    <source>
        <dbReference type="ARBA" id="ARBA00023180"/>
    </source>
</evidence>
<comment type="similarity">
    <text evidence="2 15">Belongs to the Toll-like receptor family.</text>
</comment>
<dbReference type="InterPro" id="IPR003591">
    <property type="entry name" value="Leu-rich_rpt_typical-subtyp"/>
</dbReference>
<reference evidence="19 20" key="1">
    <citation type="submission" date="2024-02" db="EMBL/GenBank/DDBJ databases">
        <title>Chromosome-level genome assembly of the Eurasian Minnow (Phoxinus phoxinus).</title>
        <authorList>
            <person name="Oriowo T.O."/>
            <person name="Martin S."/>
            <person name="Stange M."/>
            <person name="Chrysostomakis Y."/>
            <person name="Brown T."/>
            <person name="Winkler S."/>
            <person name="Kukowka S."/>
            <person name="Myers E.W."/>
            <person name="Bohne A."/>
        </authorList>
    </citation>
    <scope>NUCLEOTIDE SEQUENCE [LARGE SCALE GENOMIC DNA]</scope>
    <source>
        <strain evidence="19">ZFMK-TIS-60720</strain>
        <tissue evidence="19">Whole Organism</tissue>
    </source>
</reference>
<accession>A0AAN9D942</accession>
<feature type="transmembrane region" description="Helical" evidence="17">
    <location>
        <begin position="617"/>
        <end position="638"/>
    </location>
</feature>
<dbReference type="PANTHER" id="PTHR24365">
    <property type="entry name" value="TOLL-LIKE RECEPTOR"/>
    <property type="match status" value="1"/>
</dbReference>
<dbReference type="AlphaFoldDB" id="A0AAN9D942"/>
<keyword evidence="7" id="KW-0677">Repeat</keyword>
<dbReference type="Proteomes" id="UP001364617">
    <property type="component" value="Unassembled WGS sequence"/>
</dbReference>
<evidence type="ECO:0000256" key="1">
    <source>
        <dbReference type="ARBA" id="ARBA00004479"/>
    </source>
</evidence>
<dbReference type="SMART" id="SM00255">
    <property type="entry name" value="TIR"/>
    <property type="match status" value="1"/>
</dbReference>
<evidence type="ECO:0000256" key="16">
    <source>
        <dbReference type="PIRSR" id="PIRSR037595-2"/>
    </source>
</evidence>
<comment type="subcellular location">
    <subcellularLocation>
        <location evidence="1">Membrane</location>
        <topology evidence="1">Single-pass type I membrane protein</topology>
    </subcellularLocation>
</comment>
<sequence>MFEFCLFSFIMTTAKLQFAYKREADTVIAVRMRLLAAKKSMIIFMLILAQGIEYSRTCKCDQNFFCNCSSNQLQQVPKVPANALGLDLSFNQIVSIDINDLSLYIALTSLNLHKNKLEFIHKEAFKSQRNLKVLDLSLNNLKNLFSSWFQELKSLQQLNLVGNPYSTLGPASIFQSLINLRTLRFGSPWLRNVHKNGLEGLTHLEEMTFIGSNLRSYESGSLKAARPIGLVSLSLQNLFQNDPELVSKVLQDVSHPKTLLTIKDVTIRTSTSTEPFKATREGGTKSLSFQNSSTSDEAFTSLLQVMDGSHLSYLGLKDVHLVGAGWWQNASYTHYENLHTVYICNLDIQGFFEFSSMTQLGFLLTHLHKVSVINSTVFVIPRETTFLLKNLEYLDLSQNLLSDLTIEPTLFTGFGAYQNLNTLNVSQNVLKSLGLMSHLVTNLKRLIYLDLSHNSFVSMPEKCSWPATLRFLNLSSTKLHTMTACLPSTLTVLDLSENDVMVFNQRFPQLTTLILTGNRFMKLPLGELFPRLHTLLIQRNALRMFNGSSLRRFKNLQYLEAGNNNFVCSCEFVSFFKQDVGHFITLRDGRCNYVCDTPFTLRGYAIESVRLSVFECYMIPAVSVLCSVIIIVLGLIVVTCHKLHVVWYLQMTKAWIQAKRKPAVGRLAEGLRYDAFVSYSQHDAEWVEEILVPELESAQPSFALCLHKRDFRPGRWILDNIIDSIEKSHRTLFVLSDHFVTSEWCRYELDFSHFRIVDEHNDSAVLVVLEPIKKETIPKRFCKLRKIMNSRTYLEWPEDEEKRGEFWSNLRAALQRDEC</sequence>
<keyword evidence="14 15" id="KW-0395">Inflammatory response</keyword>
<evidence type="ECO:0000256" key="4">
    <source>
        <dbReference type="ARBA" id="ARBA00022614"/>
    </source>
</evidence>
<dbReference type="FunFam" id="3.40.50.10140:FF:000001">
    <property type="entry name" value="Toll-like receptor 2"/>
    <property type="match status" value="1"/>
</dbReference>
<dbReference type="PROSITE" id="PS51450">
    <property type="entry name" value="LRR"/>
    <property type="match status" value="3"/>
</dbReference>
<dbReference type="GO" id="GO:0006954">
    <property type="term" value="P:inflammatory response"/>
    <property type="evidence" value="ECO:0007669"/>
    <property type="project" value="UniProtKB-UniRule"/>
</dbReference>
<evidence type="ECO:0000256" key="12">
    <source>
        <dbReference type="ARBA" id="ARBA00023170"/>
    </source>
</evidence>
<dbReference type="SMART" id="SM00369">
    <property type="entry name" value="LRR_TYP"/>
    <property type="match status" value="7"/>
</dbReference>
<feature type="disulfide bond" evidence="16">
    <location>
        <begin position="463"/>
        <end position="485"/>
    </location>
</feature>
<dbReference type="GO" id="GO:0002224">
    <property type="term" value="P:toll-like receptor signaling pathway"/>
    <property type="evidence" value="ECO:0007669"/>
    <property type="project" value="UniProtKB-UniRule"/>
</dbReference>
<evidence type="ECO:0000256" key="17">
    <source>
        <dbReference type="SAM" id="Phobius"/>
    </source>
</evidence>
<feature type="domain" description="TIR" evidence="18">
    <location>
        <begin position="671"/>
        <end position="814"/>
    </location>
</feature>
<dbReference type="GO" id="GO:0004888">
    <property type="term" value="F:transmembrane signaling receptor activity"/>
    <property type="evidence" value="ECO:0007669"/>
    <property type="project" value="InterPro"/>
</dbReference>
<dbReference type="EMBL" id="JAYKXH010000006">
    <property type="protein sequence ID" value="KAK7166687.1"/>
    <property type="molecule type" value="Genomic_DNA"/>
</dbReference>
<dbReference type="GO" id="GO:0042497">
    <property type="term" value="F:triacyl lipopeptide binding"/>
    <property type="evidence" value="ECO:0007669"/>
    <property type="project" value="TreeGrafter"/>
</dbReference>
<name>A0AAN9D942_9TELE</name>
<evidence type="ECO:0000256" key="5">
    <source>
        <dbReference type="ARBA" id="ARBA00022692"/>
    </source>
</evidence>
<evidence type="ECO:0000256" key="7">
    <source>
        <dbReference type="ARBA" id="ARBA00022737"/>
    </source>
</evidence>
<keyword evidence="12 15" id="KW-0675">Receptor</keyword>
<evidence type="ECO:0000256" key="3">
    <source>
        <dbReference type="ARBA" id="ARBA00022588"/>
    </source>
</evidence>
<keyword evidence="5 17" id="KW-0812">Transmembrane</keyword>
<evidence type="ECO:0000256" key="8">
    <source>
        <dbReference type="ARBA" id="ARBA00022859"/>
    </source>
</evidence>
<evidence type="ECO:0000256" key="14">
    <source>
        <dbReference type="ARBA" id="ARBA00023198"/>
    </source>
</evidence>
<keyword evidence="6" id="KW-0732">Signal</keyword>
<keyword evidence="4" id="KW-0433">Leucine-rich repeat</keyword>
<keyword evidence="11 16" id="KW-1015">Disulfide bond</keyword>
<keyword evidence="9 17" id="KW-1133">Transmembrane helix</keyword>
<dbReference type="PRINTS" id="PR01537">
    <property type="entry name" value="INTRLKN1R1F"/>
</dbReference>
<dbReference type="SUPFAM" id="SSF52200">
    <property type="entry name" value="Toll/Interleukin receptor TIR domain"/>
    <property type="match status" value="1"/>
</dbReference>
<comment type="function">
    <text evidence="15">Cooperates with LY96 to mediate the innate immune response to bacterial lipoproteins and other microbial cell wall components. Cooperates with TLR1 or TLR6 to mediate the innate immune response to bacterial lipoproteins or lipopeptides. Acts via MYD88 and TRAF6, leading to NF-kappa-B activation, cytokine secretion and the inflammatory response.</text>
</comment>
<dbReference type="Gene3D" id="3.80.10.10">
    <property type="entry name" value="Ribonuclease Inhibitor"/>
    <property type="match status" value="1"/>
</dbReference>
<dbReference type="InterPro" id="IPR035897">
    <property type="entry name" value="Toll_tir_struct_dom_sf"/>
</dbReference>
<keyword evidence="8 15" id="KW-0391">Immunity</keyword>
<proteinExistence type="inferred from homology"/>
<dbReference type="PIRSF" id="PIRSF037595">
    <property type="entry name" value="Toll-like_receptor"/>
    <property type="match status" value="1"/>
</dbReference>
<gene>
    <name evidence="19" type="ORF">R3I93_006447</name>
</gene>
<evidence type="ECO:0000256" key="11">
    <source>
        <dbReference type="ARBA" id="ARBA00023157"/>
    </source>
</evidence>
<dbReference type="Pfam" id="PF13855">
    <property type="entry name" value="LRR_8"/>
    <property type="match status" value="1"/>
</dbReference>
<dbReference type="GO" id="GO:0045087">
    <property type="term" value="P:innate immune response"/>
    <property type="evidence" value="ECO:0007669"/>
    <property type="project" value="UniProtKB-UniRule"/>
</dbReference>
<evidence type="ECO:0000256" key="2">
    <source>
        <dbReference type="ARBA" id="ARBA00009634"/>
    </source>
</evidence>
<dbReference type="PRINTS" id="PR00019">
    <property type="entry name" value="LEURICHRPT"/>
</dbReference>
<evidence type="ECO:0000256" key="9">
    <source>
        <dbReference type="ARBA" id="ARBA00022989"/>
    </source>
</evidence>
<keyword evidence="20" id="KW-1185">Reference proteome</keyword>
<dbReference type="GO" id="GO:0043235">
    <property type="term" value="C:receptor complex"/>
    <property type="evidence" value="ECO:0007669"/>
    <property type="project" value="TreeGrafter"/>
</dbReference>
<dbReference type="InterPro" id="IPR032675">
    <property type="entry name" value="LRR_dom_sf"/>
</dbReference>
<keyword evidence="3 15" id="KW-0399">Innate immunity</keyword>
<dbReference type="Gene3D" id="3.40.50.10140">
    <property type="entry name" value="Toll/interleukin-1 receptor homology (TIR) domain"/>
    <property type="match status" value="1"/>
</dbReference>
<dbReference type="InterPro" id="IPR001611">
    <property type="entry name" value="Leu-rich_rpt"/>
</dbReference>
<feature type="disulfide bond" evidence="16">
    <location>
        <begin position="60"/>
        <end position="66"/>
    </location>
</feature>
<evidence type="ECO:0000313" key="20">
    <source>
        <dbReference type="Proteomes" id="UP001364617"/>
    </source>
</evidence>
<dbReference type="InterPro" id="IPR000157">
    <property type="entry name" value="TIR_dom"/>
</dbReference>
<keyword evidence="10 17" id="KW-0472">Membrane</keyword>
<dbReference type="Pfam" id="PF01582">
    <property type="entry name" value="TIR"/>
    <property type="match status" value="1"/>
</dbReference>
<keyword evidence="13" id="KW-0325">Glycoprotein</keyword>
<dbReference type="InterPro" id="IPR017241">
    <property type="entry name" value="Toll-like_receptor"/>
</dbReference>
<organism evidence="19 20">
    <name type="scientific">Phoxinus phoxinus</name>
    <name type="common">Eurasian minnow</name>
    <dbReference type="NCBI Taxonomy" id="58324"/>
    <lineage>
        <taxon>Eukaryota</taxon>
        <taxon>Metazoa</taxon>
        <taxon>Chordata</taxon>
        <taxon>Craniata</taxon>
        <taxon>Vertebrata</taxon>
        <taxon>Euteleostomi</taxon>
        <taxon>Actinopterygii</taxon>
        <taxon>Neopterygii</taxon>
        <taxon>Teleostei</taxon>
        <taxon>Ostariophysi</taxon>
        <taxon>Cypriniformes</taxon>
        <taxon>Leuciscidae</taxon>
        <taxon>Phoxininae</taxon>
        <taxon>Phoxinus</taxon>
    </lineage>
</organism>
<dbReference type="PANTHER" id="PTHR24365:SF17">
    <property type="entry name" value="TOLL-LIKE RECEPTOR 2"/>
    <property type="match status" value="1"/>
</dbReference>
<evidence type="ECO:0000256" key="6">
    <source>
        <dbReference type="ARBA" id="ARBA00022729"/>
    </source>
</evidence>
<evidence type="ECO:0000259" key="18">
    <source>
        <dbReference type="PROSITE" id="PS50104"/>
    </source>
</evidence>
<dbReference type="SUPFAM" id="SSF52058">
    <property type="entry name" value="L domain-like"/>
    <property type="match status" value="2"/>
</dbReference>
<comment type="caution">
    <text evidence="19">The sequence shown here is derived from an EMBL/GenBank/DDBJ whole genome shotgun (WGS) entry which is preliminary data.</text>
</comment>
<dbReference type="PROSITE" id="PS50104">
    <property type="entry name" value="TIR"/>
    <property type="match status" value="1"/>
</dbReference>
<evidence type="ECO:0000256" key="10">
    <source>
        <dbReference type="ARBA" id="ARBA00023136"/>
    </source>
</evidence>
<evidence type="ECO:0000256" key="15">
    <source>
        <dbReference type="PIRNR" id="PIRNR037595"/>
    </source>
</evidence>
<protein>
    <recommendedName>
        <fullName evidence="15">Toll-like receptor 2</fullName>
    </recommendedName>
</protein>